<evidence type="ECO:0000256" key="1">
    <source>
        <dbReference type="ARBA" id="ARBA00022801"/>
    </source>
</evidence>
<dbReference type="InterPro" id="IPR000014">
    <property type="entry name" value="PAS"/>
</dbReference>
<dbReference type="InterPro" id="IPR000700">
    <property type="entry name" value="PAS-assoc_C"/>
</dbReference>
<dbReference type="Pfam" id="PF07228">
    <property type="entry name" value="SpoIIE"/>
    <property type="match status" value="1"/>
</dbReference>
<dbReference type="AlphaFoldDB" id="A0A1V4A7Q6"/>
<dbReference type="Gene3D" id="2.10.70.100">
    <property type="match status" value="1"/>
</dbReference>
<dbReference type="NCBIfam" id="TIGR00229">
    <property type="entry name" value="sensory_box"/>
    <property type="match status" value="1"/>
</dbReference>
<dbReference type="InterPro" id="IPR035965">
    <property type="entry name" value="PAS-like_dom_sf"/>
</dbReference>
<keyword evidence="4" id="KW-1185">Reference proteome</keyword>
<name>A0A1V4A7Q6_9ACTN</name>
<evidence type="ECO:0000259" key="2">
    <source>
        <dbReference type="PROSITE" id="PS50113"/>
    </source>
</evidence>
<dbReference type="PANTHER" id="PTHR43156:SF2">
    <property type="entry name" value="STAGE II SPORULATION PROTEIN E"/>
    <property type="match status" value="1"/>
</dbReference>
<dbReference type="SMART" id="SM00331">
    <property type="entry name" value="PP2C_SIG"/>
    <property type="match status" value="1"/>
</dbReference>
<comment type="caution">
    <text evidence="3">The sequence shown here is derived from an EMBL/GenBank/DDBJ whole genome shotgun (WGS) entry which is preliminary data.</text>
</comment>
<dbReference type="Proteomes" id="UP000190539">
    <property type="component" value="Unassembled WGS sequence"/>
</dbReference>
<dbReference type="PANTHER" id="PTHR43156">
    <property type="entry name" value="STAGE II SPORULATION PROTEIN E-RELATED"/>
    <property type="match status" value="1"/>
</dbReference>
<dbReference type="STRING" id="83656.B1H18_17285"/>
<evidence type="ECO:0000313" key="3">
    <source>
        <dbReference type="EMBL" id="OON77986.1"/>
    </source>
</evidence>
<dbReference type="InterPro" id="IPR013655">
    <property type="entry name" value="PAS_fold_3"/>
</dbReference>
<accession>A0A1V4A7Q6</accession>
<dbReference type="InterPro" id="IPR052016">
    <property type="entry name" value="Bact_Sigma-Reg"/>
</dbReference>
<proteinExistence type="predicted"/>
<dbReference type="GO" id="GO:0016791">
    <property type="term" value="F:phosphatase activity"/>
    <property type="evidence" value="ECO:0007669"/>
    <property type="project" value="TreeGrafter"/>
</dbReference>
<protein>
    <submittedName>
        <fullName evidence="3">Phosphatase</fullName>
    </submittedName>
</protein>
<reference evidence="3 4" key="1">
    <citation type="submission" date="2017-02" db="EMBL/GenBank/DDBJ databases">
        <title>Draft Genome Sequence of Streptomyces tsukubaensis F601, a Producer of the immunosuppressant tacrolimus FK506.</title>
        <authorList>
            <person name="Zong G."/>
            <person name="Zhong C."/>
            <person name="Fu J."/>
            <person name="Qin R."/>
            <person name="Cao G."/>
        </authorList>
    </citation>
    <scope>NUCLEOTIDE SEQUENCE [LARGE SCALE GENOMIC DNA]</scope>
    <source>
        <strain evidence="3 4">F601</strain>
    </source>
</reference>
<feature type="domain" description="PAC" evidence="2">
    <location>
        <begin position="166"/>
        <end position="218"/>
    </location>
</feature>
<dbReference type="EMBL" id="MVFC01000013">
    <property type="protein sequence ID" value="OON77986.1"/>
    <property type="molecule type" value="Genomic_DNA"/>
</dbReference>
<gene>
    <name evidence="3" type="ORF">B1H18_17285</name>
</gene>
<organism evidence="3 4">
    <name type="scientific">Streptomyces tsukubensis</name>
    <dbReference type="NCBI Taxonomy" id="83656"/>
    <lineage>
        <taxon>Bacteria</taxon>
        <taxon>Bacillati</taxon>
        <taxon>Actinomycetota</taxon>
        <taxon>Actinomycetes</taxon>
        <taxon>Kitasatosporales</taxon>
        <taxon>Streptomycetaceae</taxon>
        <taxon>Streptomyces</taxon>
    </lineage>
</organism>
<dbReference type="OrthoDB" id="341868at2"/>
<dbReference type="RefSeq" id="WP_077969040.1">
    <property type="nucleotide sequence ID" value="NZ_CP045178.1"/>
</dbReference>
<keyword evidence="1" id="KW-0378">Hydrolase</keyword>
<dbReference type="SMART" id="SM00086">
    <property type="entry name" value="PAC"/>
    <property type="match status" value="1"/>
</dbReference>
<evidence type="ECO:0000313" key="4">
    <source>
        <dbReference type="Proteomes" id="UP000190539"/>
    </source>
</evidence>
<dbReference type="InterPro" id="IPR001932">
    <property type="entry name" value="PPM-type_phosphatase-like_dom"/>
</dbReference>
<dbReference type="Gene3D" id="3.60.40.10">
    <property type="entry name" value="PPM-type phosphatase domain"/>
    <property type="match status" value="1"/>
</dbReference>
<dbReference type="InterPro" id="IPR036457">
    <property type="entry name" value="PPM-type-like_dom_sf"/>
</dbReference>
<dbReference type="PROSITE" id="PS50113">
    <property type="entry name" value="PAC"/>
    <property type="match status" value="1"/>
</dbReference>
<dbReference type="SUPFAM" id="SSF55785">
    <property type="entry name" value="PYP-like sensor domain (PAS domain)"/>
    <property type="match status" value="1"/>
</dbReference>
<dbReference type="Pfam" id="PF08447">
    <property type="entry name" value="PAS_3"/>
    <property type="match status" value="1"/>
</dbReference>
<sequence>MPPHVSADRPAAQSPECGAVDALISRTRVLRGEVDAVRRGAGRGEGDAHGRWQQALCELAMQQLDDLDSHLAQLQAGPPPATTAPSAAFPRATEPPAGSLLRRVGSAEWNLLNDEVTWSGELYQIVGRDPGTPPPTLDELPSLVLAEDQPALTAMVTGCLIDGRPIDGEFRVARSDGTVRTVHMLGEPVLDSDGGTASMWAVLRDVSELRRSRRAVGPVHDFVRNQRGRAHGEGRLAAEVRETVLPRWRGPLRFPRGGPDALSLAAHHLPAPDGADGGGHWYDAVELPAGETLLSVGELTGQGVAVVSGMATVLGAVRGMAVAGARPGDLVGWLNQLLDASPQPALGSAVCCRYNPATRVLSWAQAGHPAPLLFRDGTGRALARPRGVLLGATSTATYTQDEEHVDPGDLLVLYTEGLAPRSGALPTPDRAPARLLGLAPRFAEAGDAQECVRAVVEEFGSSGRTEGACVLVAMIGS</sequence>
<dbReference type="InterPro" id="IPR001610">
    <property type="entry name" value="PAC"/>
</dbReference>
<dbReference type="Gene3D" id="3.30.450.20">
    <property type="entry name" value="PAS domain"/>
    <property type="match status" value="1"/>
</dbReference>